<reference evidence="1" key="1">
    <citation type="journal article" date="2019" name="Sci. Rep.">
        <title>Antennal transcriptome analyses and olfactory protein identification in an important wood-boring moth pest, Streltzoviella insularis (Lepidoptera: Cossidae).</title>
        <authorList>
            <person name="Yang Y"/>
            <person name="Li W"/>
            <person name="Tao J Zong.S."/>
        </authorList>
    </citation>
    <scope>NUCLEOTIDE SEQUENCE</scope>
    <source>
        <tissue evidence="1">Antennae</tissue>
    </source>
</reference>
<reference evidence="1" key="2">
    <citation type="submission" date="2020-04" db="EMBL/GenBank/DDBJ databases">
        <authorList>
            <person name="Yang Y."/>
        </authorList>
    </citation>
    <scope>NUCLEOTIDE SEQUENCE</scope>
    <source>
        <tissue evidence="1">Antennae</tissue>
    </source>
</reference>
<name>A0A7D5UMS2_9NEOP</name>
<organism evidence="1">
    <name type="scientific">Streltzoviella insularis</name>
    <dbReference type="NCBI Taxonomy" id="1206366"/>
    <lineage>
        <taxon>Eukaryota</taxon>
        <taxon>Metazoa</taxon>
        <taxon>Ecdysozoa</taxon>
        <taxon>Arthropoda</taxon>
        <taxon>Hexapoda</taxon>
        <taxon>Insecta</taxon>
        <taxon>Pterygota</taxon>
        <taxon>Neoptera</taxon>
        <taxon>Endopterygota</taxon>
        <taxon>Lepidoptera</taxon>
        <taxon>Glossata</taxon>
        <taxon>Ditrysia</taxon>
        <taxon>Cossoidea</taxon>
        <taxon>Cossidae</taxon>
        <taxon>Cossinae</taxon>
        <taxon>Streltzoviella</taxon>
    </lineage>
</organism>
<dbReference type="AlphaFoldDB" id="A0A7D5UMS2"/>
<evidence type="ECO:0000313" key="1">
    <source>
        <dbReference type="EMBL" id="QLI62156.1"/>
    </source>
</evidence>
<accession>A0A7D5UMS2</accession>
<protein>
    <submittedName>
        <fullName evidence="1">Cytochrome P450 7</fullName>
    </submittedName>
</protein>
<proteinExistence type="evidence at transcript level"/>
<dbReference type="EMBL" id="MT386872">
    <property type="protein sequence ID" value="QLI62156.1"/>
    <property type="molecule type" value="mRNA"/>
</dbReference>
<sequence length="48" mass="6061">MYPKYWYNYKLAFFDYQIANRQNTFFSTLSLNITYWRIFPHCLICDHI</sequence>